<dbReference type="EMBL" id="JACIJB010000016">
    <property type="protein sequence ID" value="MBB5661775.1"/>
    <property type="molecule type" value="Genomic_DNA"/>
</dbReference>
<organism evidence="2 3">
    <name type="scientific">Brevundimonas halotolerans</name>
    <dbReference type="NCBI Taxonomy" id="69670"/>
    <lineage>
        <taxon>Bacteria</taxon>
        <taxon>Pseudomonadati</taxon>
        <taxon>Pseudomonadota</taxon>
        <taxon>Alphaproteobacteria</taxon>
        <taxon>Caulobacterales</taxon>
        <taxon>Caulobacteraceae</taxon>
        <taxon>Brevundimonas</taxon>
    </lineage>
</organism>
<proteinExistence type="predicted"/>
<dbReference type="AlphaFoldDB" id="A0A7W9A685"/>
<sequence>ATRYDKLAENFLAMVQLASMRLWLRVYESTA</sequence>
<evidence type="ECO:0000313" key="1">
    <source>
        <dbReference type="EMBL" id="MBB5661676.1"/>
    </source>
</evidence>
<dbReference type="EMBL" id="JACIJB010000013">
    <property type="protein sequence ID" value="MBB5661676.1"/>
    <property type="molecule type" value="Genomic_DNA"/>
</dbReference>
<evidence type="ECO:0000313" key="2">
    <source>
        <dbReference type="EMBL" id="MBB5661775.1"/>
    </source>
</evidence>
<comment type="caution">
    <text evidence="2">The sequence shown here is derived from an EMBL/GenBank/DDBJ whole genome shotgun (WGS) entry which is preliminary data.</text>
</comment>
<protein>
    <submittedName>
        <fullName evidence="2">Transposase</fullName>
    </submittedName>
</protein>
<evidence type="ECO:0000313" key="3">
    <source>
        <dbReference type="Proteomes" id="UP000548978"/>
    </source>
</evidence>
<keyword evidence="3" id="KW-1185">Reference proteome</keyword>
<gene>
    <name evidence="1" type="ORF">FHS65_002441</name>
    <name evidence="2" type="ORF">FHS65_002545</name>
</gene>
<dbReference type="Proteomes" id="UP000548978">
    <property type="component" value="Unassembled WGS sequence"/>
</dbReference>
<name>A0A7W9A685_9CAUL</name>
<feature type="non-terminal residue" evidence="2">
    <location>
        <position position="1"/>
    </location>
</feature>
<reference evidence="2 3" key="1">
    <citation type="submission" date="2020-08" db="EMBL/GenBank/DDBJ databases">
        <title>Genomic Encyclopedia of Type Strains, Phase IV (KMG-IV): sequencing the most valuable type-strain genomes for metagenomic binning, comparative biology and taxonomic classification.</title>
        <authorList>
            <person name="Goeker M."/>
        </authorList>
    </citation>
    <scope>NUCLEOTIDE SEQUENCE [LARGE SCALE GENOMIC DNA]</scope>
    <source>
        <strain evidence="2 3">DSM 24448</strain>
    </source>
</reference>
<accession>A0A7W9A685</accession>